<comment type="caution">
    <text evidence="2">The sequence shown here is derived from an EMBL/GenBank/DDBJ whole genome shotgun (WGS) entry which is preliminary data.</text>
</comment>
<sequence length="236" mass="24886">MNNAVLHNNQAVKESIPMSTVFRLDASIKPEGSVTRAVSETLENAIVAELGDAVTTTSRSIGLNPLPSDAWATAAFAGYVPAEQRNEQQNAAVALATELADELAAADAVIIAAPFYNWGVTQHLKTWFDLVLTDGRFGPGAETKAGTGKSAFLVIARGGGYGEGTPRYGWDHASAWLKRVLQDVWGYEVTVIEAELTLAETTPAMAELVDLARKNLADAHAAAESHGKAVAAKIAA</sequence>
<dbReference type="Pfam" id="PF02525">
    <property type="entry name" value="Flavodoxin_2"/>
    <property type="match status" value="1"/>
</dbReference>
<evidence type="ECO:0000259" key="1">
    <source>
        <dbReference type="Pfam" id="PF02525"/>
    </source>
</evidence>
<evidence type="ECO:0000313" key="2">
    <source>
        <dbReference type="EMBL" id="GAA4186355.1"/>
    </source>
</evidence>
<dbReference type="EMBL" id="BAABBX010000006">
    <property type="protein sequence ID" value="GAA4186355.1"/>
    <property type="molecule type" value="Genomic_DNA"/>
</dbReference>
<dbReference type="Gene3D" id="3.40.50.360">
    <property type="match status" value="1"/>
</dbReference>
<reference evidence="3" key="1">
    <citation type="journal article" date="2019" name="Int. J. Syst. Evol. Microbiol.">
        <title>The Global Catalogue of Microorganisms (GCM) 10K type strain sequencing project: providing services to taxonomists for standard genome sequencing and annotation.</title>
        <authorList>
            <consortium name="The Broad Institute Genomics Platform"/>
            <consortium name="The Broad Institute Genome Sequencing Center for Infectious Disease"/>
            <person name="Wu L."/>
            <person name="Ma J."/>
        </authorList>
    </citation>
    <scope>NUCLEOTIDE SEQUENCE [LARGE SCALE GENOMIC DNA]</scope>
    <source>
        <strain evidence="3">JCM 17593</strain>
    </source>
</reference>
<feature type="domain" description="Flavodoxin-like fold" evidence="1">
    <location>
        <begin position="20"/>
        <end position="188"/>
    </location>
</feature>
<gene>
    <name evidence="2" type="ORF">GCM10022288_09770</name>
</gene>
<evidence type="ECO:0000313" key="3">
    <source>
        <dbReference type="Proteomes" id="UP001500213"/>
    </source>
</evidence>
<name>A0ABP8AMA9_9MICO</name>
<dbReference type="InterPro" id="IPR029039">
    <property type="entry name" value="Flavoprotein-like_sf"/>
</dbReference>
<dbReference type="InterPro" id="IPR003680">
    <property type="entry name" value="Flavodoxin_fold"/>
</dbReference>
<dbReference type="SUPFAM" id="SSF52218">
    <property type="entry name" value="Flavoproteins"/>
    <property type="match status" value="1"/>
</dbReference>
<dbReference type="InterPro" id="IPR050104">
    <property type="entry name" value="FMN-dep_NADH:Q_OxRdtase_AzoR1"/>
</dbReference>
<protein>
    <submittedName>
        <fullName evidence="2">NAD(P)H-dependent oxidoreductase</fullName>
    </submittedName>
</protein>
<dbReference type="Proteomes" id="UP001500213">
    <property type="component" value="Unassembled WGS sequence"/>
</dbReference>
<keyword evidence="3" id="KW-1185">Reference proteome</keyword>
<dbReference type="PANTHER" id="PTHR43741:SF4">
    <property type="entry name" value="FMN-DEPENDENT NADH:QUINONE OXIDOREDUCTASE"/>
    <property type="match status" value="1"/>
</dbReference>
<accession>A0ABP8AMA9</accession>
<organism evidence="2 3">
    <name type="scientific">Gryllotalpicola kribbensis</name>
    <dbReference type="NCBI Taxonomy" id="993084"/>
    <lineage>
        <taxon>Bacteria</taxon>
        <taxon>Bacillati</taxon>
        <taxon>Actinomycetota</taxon>
        <taxon>Actinomycetes</taxon>
        <taxon>Micrococcales</taxon>
        <taxon>Microbacteriaceae</taxon>
        <taxon>Gryllotalpicola</taxon>
    </lineage>
</organism>
<dbReference type="PANTHER" id="PTHR43741">
    <property type="entry name" value="FMN-DEPENDENT NADH-AZOREDUCTASE 1"/>
    <property type="match status" value="1"/>
</dbReference>
<proteinExistence type="predicted"/>